<dbReference type="GO" id="GO:0022857">
    <property type="term" value="F:transmembrane transporter activity"/>
    <property type="evidence" value="ECO:0007669"/>
    <property type="project" value="UniProtKB-UniRule"/>
</dbReference>
<feature type="transmembrane region" description="Helical" evidence="6">
    <location>
        <begin position="287"/>
        <end position="305"/>
    </location>
</feature>
<keyword evidence="3 6" id="KW-0812">Transmembrane</keyword>
<comment type="similarity">
    <text evidence="2 6">Belongs to the CTL (choline transporter-like) family.</text>
</comment>
<dbReference type="PANTHER" id="PTHR12385:SF4">
    <property type="entry name" value="PROTEIN PNS1"/>
    <property type="match status" value="1"/>
</dbReference>
<feature type="transmembrane region" description="Helical" evidence="6">
    <location>
        <begin position="45"/>
        <end position="65"/>
    </location>
</feature>
<dbReference type="InterPro" id="IPR007603">
    <property type="entry name" value="Choline_transptr-like"/>
</dbReference>
<protein>
    <recommendedName>
        <fullName evidence="6">Choline transporter-like protein</fullName>
    </recommendedName>
</protein>
<feature type="transmembrane region" description="Helical" evidence="6">
    <location>
        <begin position="375"/>
        <end position="403"/>
    </location>
</feature>
<evidence type="ECO:0000256" key="6">
    <source>
        <dbReference type="RuleBase" id="RU368066"/>
    </source>
</evidence>
<comment type="subcellular location">
    <subcellularLocation>
        <location evidence="6">Cell membrane</location>
        <topology evidence="6">Multi-pass membrane protein</topology>
    </subcellularLocation>
    <subcellularLocation>
        <location evidence="1">Membrane</location>
        <topology evidence="1">Multi-pass membrane protein</topology>
    </subcellularLocation>
</comment>
<comment type="caution">
    <text evidence="8">The sequence shown here is derived from an EMBL/GenBank/DDBJ whole genome shotgun (WGS) entry which is preliminary data.</text>
</comment>
<evidence type="ECO:0000256" key="4">
    <source>
        <dbReference type="ARBA" id="ARBA00022989"/>
    </source>
</evidence>
<dbReference type="Proteomes" id="UP000676336">
    <property type="component" value="Unassembled WGS sequence"/>
</dbReference>
<dbReference type="AlphaFoldDB" id="A0A816AHN5"/>
<dbReference type="GO" id="GO:0005886">
    <property type="term" value="C:plasma membrane"/>
    <property type="evidence" value="ECO:0007669"/>
    <property type="project" value="UniProtKB-SubCell"/>
</dbReference>
<dbReference type="OrthoDB" id="10026418at2759"/>
<accession>A0A816AHN5</accession>
<dbReference type="EMBL" id="CAJNRE010020029">
    <property type="protein sequence ID" value="CAF2219902.1"/>
    <property type="molecule type" value="Genomic_DNA"/>
</dbReference>
<dbReference type="EMBL" id="CAJNOV010016788">
    <property type="protein sequence ID" value="CAF1595952.1"/>
    <property type="molecule type" value="Genomic_DNA"/>
</dbReference>
<feature type="transmembrane region" description="Helical" evidence="6">
    <location>
        <begin position="223"/>
        <end position="241"/>
    </location>
</feature>
<dbReference type="Proteomes" id="UP000681720">
    <property type="component" value="Unassembled WGS sequence"/>
</dbReference>
<sequence length="490" mass="54020">MLSDSVAISVPLRSDDETETNINSDPPAYENPQLDFNGEWKDRGFAIAFWIHTIAVILVGLTLGIPNLLWSMEESSSDILGFKCVIYSLIGAAVASGLVSFLTLFSLQLCAGQLIKCSFLILIIMQILLTVALYFILPLSCFVPGAFILFTLIYISCVRNHIAFAEAHLEVGCASLRSQSSLIFVALFMLIVEFLWLTLWCLMCVGVTHVARINLPSNSISDHGIMLGFLIGKIVLFLLILSCYWGAVTFGNIIHFIAACTVGDWWFTSDGSGHYGMSNSIKRAFTTNLGTICFGSLFEAVIKSLRFFTGNGRRKNCLTCIIDYMLQILEKSIGYLNEWAFTFAALTGQGYIQASRSFIELFKKRGWTAIVNDSIVGITLMIINLGIGLISAVVGGTIMHYMITESSEITGFVIFIACISFLIGILMSSIITTLLKSCVRAVFVCFALNPAALGATHPEHLQKLTKVWHKFYPQEFASSGYANEFKEPIV</sequence>
<organism evidence="8 13">
    <name type="scientific">Rotaria magnacalcarata</name>
    <dbReference type="NCBI Taxonomy" id="392030"/>
    <lineage>
        <taxon>Eukaryota</taxon>
        <taxon>Metazoa</taxon>
        <taxon>Spiralia</taxon>
        <taxon>Gnathifera</taxon>
        <taxon>Rotifera</taxon>
        <taxon>Eurotatoria</taxon>
        <taxon>Bdelloidea</taxon>
        <taxon>Philodinida</taxon>
        <taxon>Philodinidae</taxon>
        <taxon>Rotaria</taxon>
    </lineage>
</organism>
<gene>
    <name evidence="10" type="ORF">BYL167_LOCUS5464</name>
    <name evidence="8" type="ORF">CJN711_LOCUS34584</name>
    <name evidence="11" type="ORF">GIL414_LOCUS12388</name>
    <name evidence="7" type="ORF">KQP761_LOCUS11540</name>
    <name evidence="9" type="ORF">MBJ925_LOCUS36328</name>
    <name evidence="12" type="ORF">SMN809_LOCUS34452</name>
</gene>
<dbReference type="PANTHER" id="PTHR12385">
    <property type="entry name" value="CHOLINE TRANSPORTER-LIKE (SLC FAMILY 44)"/>
    <property type="match status" value="1"/>
</dbReference>
<feature type="transmembrane region" description="Helical" evidence="6">
    <location>
        <begin position="85"/>
        <end position="107"/>
    </location>
</feature>
<feature type="transmembrane region" description="Helical" evidence="6">
    <location>
        <begin position="182"/>
        <end position="211"/>
    </location>
</feature>
<comment type="function">
    <text evidence="6">Choline transporter.</text>
</comment>
<evidence type="ECO:0000256" key="5">
    <source>
        <dbReference type="ARBA" id="ARBA00023136"/>
    </source>
</evidence>
<feature type="transmembrane region" description="Helical" evidence="6">
    <location>
        <begin position="248"/>
        <end position="267"/>
    </location>
</feature>
<evidence type="ECO:0000313" key="7">
    <source>
        <dbReference type="EMBL" id="CAF1441710.1"/>
    </source>
</evidence>
<feature type="transmembrane region" description="Helical" evidence="6">
    <location>
        <begin position="143"/>
        <end position="162"/>
    </location>
</feature>
<name>A0A816AHN5_9BILA</name>
<proteinExistence type="inferred from homology"/>
<evidence type="ECO:0000313" key="13">
    <source>
        <dbReference type="Proteomes" id="UP000663855"/>
    </source>
</evidence>
<dbReference type="EMBL" id="CAJOBJ010004826">
    <property type="protein sequence ID" value="CAF4012456.1"/>
    <property type="molecule type" value="Genomic_DNA"/>
</dbReference>
<dbReference type="Proteomes" id="UP000663855">
    <property type="component" value="Unassembled WGS sequence"/>
</dbReference>
<evidence type="ECO:0000256" key="3">
    <source>
        <dbReference type="ARBA" id="ARBA00022692"/>
    </source>
</evidence>
<dbReference type="Pfam" id="PF04515">
    <property type="entry name" value="Choline_transpo"/>
    <property type="match status" value="1"/>
</dbReference>
<keyword evidence="4 6" id="KW-1133">Transmembrane helix</keyword>
<dbReference type="EMBL" id="CAJOBH010001249">
    <property type="protein sequence ID" value="CAF3844101.1"/>
    <property type="molecule type" value="Genomic_DNA"/>
</dbReference>
<feature type="transmembrane region" description="Helical" evidence="6">
    <location>
        <begin position="409"/>
        <end position="431"/>
    </location>
</feature>
<evidence type="ECO:0000313" key="10">
    <source>
        <dbReference type="EMBL" id="CAF3844101.1"/>
    </source>
</evidence>
<dbReference type="Proteomes" id="UP000663824">
    <property type="component" value="Unassembled WGS sequence"/>
</dbReference>
<evidence type="ECO:0000256" key="1">
    <source>
        <dbReference type="ARBA" id="ARBA00004141"/>
    </source>
</evidence>
<reference evidence="8" key="1">
    <citation type="submission" date="2021-02" db="EMBL/GenBank/DDBJ databases">
        <authorList>
            <person name="Nowell W R."/>
        </authorList>
    </citation>
    <scope>NUCLEOTIDE SEQUENCE</scope>
</reference>
<dbReference type="Proteomes" id="UP000663834">
    <property type="component" value="Unassembled WGS sequence"/>
</dbReference>
<dbReference type="Proteomes" id="UP000681967">
    <property type="component" value="Unassembled WGS sequence"/>
</dbReference>
<keyword evidence="5 6" id="KW-0472">Membrane</keyword>
<dbReference type="EMBL" id="CAJNOW010005170">
    <property type="protein sequence ID" value="CAF1441710.1"/>
    <property type="molecule type" value="Genomic_DNA"/>
</dbReference>
<evidence type="ECO:0000256" key="2">
    <source>
        <dbReference type="ARBA" id="ARBA00007168"/>
    </source>
</evidence>
<evidence type="ECO:0000313" key="11">
    <source>
        <dbReference type="EMBL" id="CAF4012456.1"/>
    </source>
</evidence>
<evidence type="ECO:0000313" key="12">
    <source>
        <dbReference type="EMBL" id="CAF4490524.1"/>
    </source>
</evidence>
<dbReference type="EMBL" id="CAJOBI010079157">
    <property type="protein sequence ID" value="CAF4490524.1"/>
    <property type="molecule type" value="Genomic_DNA"/>
</dbReference>
<evidence type="ECO:0000313" key="8">
    <source>
        <dbReference type="EMBL" id="CAF1595952.1"/>
    </source>
</evidence>
<evidence type="ECO:0000313" key="9">
    <source>
        <dbReference type="EMBL" id="CAF2219902.1"/>
    </source>
</evidence>
<feature type="transmembrane region" description="Helical" evidence="6">
    <location>
        <begin position="119"/>
        <end position="137"/>
    </location>
</feature>